<evidence type="ECO:0000313" key="2">
    <source>
        <dbReference type="EMBL" id="KAK9044477.1"/>
    </source>
</evidence>
<name>A0ABR2U4D2_9ROSI</name>
<comment type="caution">
    <text evidence="2">The sequence shown here is derived from an EMBL/GenBank/DDBJ whole genome shotgun (WGS) entry which is preliminary data.</text>
</comment>
<accession>A0ABR2U4D2</accession>
<gene>
    <name evidence="2" type="ORF">V6N11_058377</name>
</gene>
<evidence type="ECO:0000259" key="1">
    <source>
        <dbReference type="Pfam" id="PF20167"/>
    </source>
</evidence>
<feature type="domain" description="Putative plant transposon protein" evidence="1">
    <location>
        <begin position="19"/>
        <end position="136"/>
    </location>
</feature>
<dbReference type="Proteomes" id="UP001396334">
    <property type="component" value="Unassembled WGS sequence"/>
</dbReference>
<evidence type="ECO:0000313" key="3">
    <source>
        <dbReference type="Proteomes" id="UP001396334"/>
    </source>
</evidence>
<organism evidence="2 3">
    <name type="scientific">Hibiscus sabdariffa</name>
    <name type="common">roselle</name>
    <dbReference type="NCBI Taxonomy" id="183260"/>
    <lineage>
        <taxon>Eukaryota</taxon>
        <taxon>Viridiplantae</taxon>
        <taxon>Streptophyta</taxon>
        <taxon>Embryophyta</taxon>
        <taxon>Tracheophyta</taxon>
        <taxon>Spermatophyta</taxon>
        <taxon>Magnoliopsida</taxon>
        <taxon>eudicotyledons</taxon>
        <taxon>Gunneridae</taxon>
        <taxon>Pentapetalae</taxon>
        <taxon>rosids</taxon>
        <taxon>malvids</taxon>
        <taxon>Malvales</taxon>
        <taxon>Malvaceae</taxon>
        <taxon>Malvoideae</taxon>
        <taxon>Hibiscus</taxon>
    </lineage>
</organism>
<keyword evidence="3" id="KW-1185">Reference proteome</keyword>
<reference evidence="2 3" key="1">
    <citation type="journal article" date="2024" name="G3 (Bethesda)">
        <title>Genome assembly of Hibiscus sabdariffa L. provides insights into metabolisms of medicinal natural products.</title>
        <authorList>
            <person name="Kim T."/>
        </authorList>
    </citation>
    <scope>NUCLEOTIDE SEQUENCE [LARGE SCALE GENOMIC DNA]</scope>
    <source>
        <strain evidence="2">TK-2024</strain>
        <tissue evidence="2">Old leaves</tissue>
    </source>
</reference>
<dbReference type="InterPro" id="IPR046796">
    <property type="entry name" value="Transposase_32_dom"/>
</dbReference>
<protein>
    <recommendedName>
        <fullName evidence="1">Putative plant transposon protein domain-containing protein</fullName>
    </recommendedName>
</protein>
<sequence>MTGQSSNSTEGFPARLYEQGWLRFGRQPARVNFNWVREFYAHNATGENTMVNVRGKLVPANAATINSILDLPNDEASIYNLIAALEDVDYNTIKDQLCLPGIEWNIGGKNPGTISRPNLLPEAKLWNTFVKWNLMQPPTTKLLGLLERQGDPRISLPHLRPLPLSNSAHPPQRQVHTIPVRLGQKKIT</sequence>
<dbReference type="Pfam" id="PF20167">
    <property type="entry name" value="Transposase_32"/>
    <property type="match status" value="1"/>
</dbReference>
<proteinExistence type="predicted"/>
<dbReference type="EMBL" id="JBBPBN010000002">
    <property type="protein sequence ID" value="KAK9044477.1"/>
    <property type="molecule type" value="Genomic_DNA"/>
</dbReference>